<name>A0A174EZN2_9FIRM</name>
<dbReference type="AlphaFoldDB" id="A0A174EZN2"/>
<dbReference type="EMBL" id="CYZU01000017">
    <property type="protein sequence ID" value="CUO41425.1"/>
    <property type="molecule type" value="Genomic_DNA"/>
</dbReference>
<evidence type="ECO:0000313" key="1">
    <source>
        <dbReference type="EMBL" id="CUO41425.1"/>
    </source>
</evidence>
<sequence length="30" mass="3406">MKVIMSNNLKEYMNEKGQKDLVLFLGACST</sequence>
<organism evidence="1 2">
    <name type="scientific">Faecalicatena contorta</name>
    <dbReference type="NCBI Taxonomy" id="39482"/>
    <lineage>
        <taxon>Bacteria</taxon>
        <taxon>Bacillati</taxon>
        <taxon>Bacillota</taxon>
        <taxon>Clostridia</taxon>
        <taxon>Lachnospirales</taxon>
        <taxon>Lachnospiraceae</taxon>
        <taxon>Faecalicatena</taxon>
    </lineage>
</organism>
<gene>
    <name evidence="1" type="ORF">ERS852491_02138</name>
</gene>
<evidence type="ECO:0000313" key="2">
    <source>
        <dbReference type="Proteomes" id="UP000095544"/>
    </source>
</evidence>
<dbReference type="Proteomes" id="UP000095544">
    <property type="component" value="Unassembled WGS sequence"/>
</dbReference>
<protein>
    <submittedName>
        <fullName evidence="1">Uncharacterized protein</fullName>
    </submittedName>
</protein>
<reference evidence="1 2" key="1">
    <citation type="submission" date="2015-09" db="EMBL/GenBank/DDBJ databases">
        <authorList>
            <consortium name="Pathogen Informatics"/>
        </authorList>
    </citation>
    <scope>NUCLEOTIDE SEQUENCE [LARGE SCALE GENOMIC DNA]</scope>
    <source>
        <strain evidence="1 2">2789STDY5834876</strain>
    </source>
</reference>
<proteinExistence type="predicted"/>
<dbReference type="STRING" id="39482.ERS852491_02138"/>
<accession>A0A174EZN2</accession>